<reference evidence="6 7" key="1">
    <citation type="submission" date="2020-04" db="EMBL/GenBank/DDBJ databases">
        <authorList>
            <person name="Hitch T.C.A."/>
            <person name="Wylensek D."/>
            <person name="Clavel T."/>
        </authorList>
    </citation>
    <scope>NUCLEOTIDE SEQUENCE [LARGE SCALE GENOMIC DNA]</scope>
    <source>
        <strain evidence="6 7">WB01_D5_05</strain>
    </source>
</reference>
<dbReference type="InterPro" id="IPR050248">
    <property type="entry name" value="Polysacc_deacetylase_ArnD"/>
</dbReference>
<keyword evidence="4" id="KW-0472">Membrane</keyword>
<dbReference type="GO" id="GO:0016020">
    <property type="term" value="C:membrane"/>
    <property type="evidence" value="ECO:0007669"/>
    <property type="project" value="TreeGrafter"/>
</dbReference>
<keyword evidence="4" id="KW-1133">Transmembrane helix</keyword>
<dbReference type="InterPro" id="IPR002509">
    <property type="entry name" value="NODB_dom"/>
</dbReference>
<evidence type="ECO:0000256" key="4">
    <source>
        <dbReference type="SAM" id="Phobius"/>
    </source>
</evidence>
<evidence type="ECO:0000256" key="1">
    <source>
        <dbReference type="ARBA" id="ARBA00022723"/>
    </source>
</evidence>
<proteinExistence type="predicted"/>
<keyword evidence="2" id="KW-0378">Hydrolase</keyword>
<name>A0A848CTZ6_ANEAE</name>
<keyword evidence="4" id="KW-0812">Transmembrane</keyword>
<dbReference type="CDD" id="cd10917">
    <property type="entry name" value="CE4_NodB_like_6s_7s"/>
    <property type="match status" value="1"/>
</dbReference>
<dbReference type="Gene3D" id="3.20.20.370">
    <property type="entry name" value="Glycoside hydrolase/deacetylase"/>
    <property type="match status" value="1"/>
</dbReference>
<comment type="caution">
    <text evidence="6">The sequence shown here is derived from an EMBL/GenBank/DDBJ whole genome shotgun (WGS) entry which is preliminary data.</text>
</comment>
<dbReference type="Proteomes" id="UP000561326">
    <property type="component" value="Unassembled WGS sequence"/>
</dbReference>
<dbReference type="PANTHER" id="PTHR10587:SF133">
    <property type="entry name" value="CHITIN DEACETYLASE 1-RELATED"/>
    <property type="match status" value="1"/>
</dbReference>
<dbReference type="GO" id="GO:0005975">
    <property type="term" value="P:carbohydrate metabolic process"/>
    <property type="evidence" value="ECO:0007669"/>
    <property type="project" value="InterPro"/>
</dbReference>
<dbReference type="Pfam" id="PF01522">
    <property type="entry name" value="Polysacc_deac_1"/>
    <property type="match status" value="1"/>
</dbReference>
<dbReference type="InterPro" id="IPR011330">
    <property type="entry name" value="Glyco_hydro/deAcase_b/a-brl"/>
</dbReference>
<accession>A0A848CTZ6</accession>
<dbReference type="AlphaFoldDB" id="A0A848CTZ6"/>
<dbReference type="SUPFAM" id="SSF88713">
    <property type="entry name" value="Glycoside hydrolase/deacetylase"/>
    <property type="match status" value="1"/>
</dbReference>
<evidence type="ECO:0000256" key="2">
    <source>
        <dbReference type="ARBA" id="ARBA00022801"/>
    </source>
</evidence>
<dbReference type="PROSITE" id="PS51677">
    <property type="entry name" value="NODB"/>
    <property type="match status" value="1"/>
</dbReference>
<organism evidence="6 7">
    <name type="scientific">Aneurinibacillus aneurinilyticus</name>
    <name type="common">Bacillus aneurinolyticus</name>
    <dbReference type="NCBI Taxonomy" id="1391"/>
    <lineage>
        <taxon>Bacteria</taxon>
        <taxon>Bacillati</taxon>
        <taxon>Bacillota</taxon>
        <taxon>Bacilli</taxon>
        <taxon>Bacillales</taxon>
        <taxon>Paenibacillaceae</taxon>
        <taxon>Aneurinibacillus group</taxon>
        <taxon>Aneurinibacillus</taxon>
    </lineage>
</organism>
<evidence type="ECO:0000313" key="6">
    <source>
        <dbReference type="EMBL" id="NME96680.1"/>
    </source>
</evidence>
<keyword evidence="1" id="KW-0479">Metal-binding</keyword>
<feature type="transmembrane region" description="Helical" evidence="4">
    <location>
        <begin position="12"/>
        <end position="30"/>
    </location>
</feature>
<gene>
    <name evidence="6" type="ORF">HF838_00270</name>
</gene>
<dbReference type="GO" id="GO:0016810">
    <property type="term" value="F:hydrolase activity, acting on carbon-nitrogen (but not peptide) bonds"/>
    <property type="evidence" value="ECO:0007669"/>
    <property type="project" value="InterPro"/>
</dbReference>
<feature type="domain" description="NodB homology" evidence="5">
    <location>
        <begin position="105"/>
        <end position="283"/>
    </location>
</feature>
<dbReference type="EMBL" id="JABAGO010000001">
    <property type="protein sequence ID" value="NME96680.1"/>
    <property type="molecule type" value="Genomic_DNA"/>
</dbReference>
<dbReference type="PANTHER" id="PTHR10587">
    <property type="entry name" value="GLYCOSYL TRANSFERASE-RELATED"/>
    <property type="match status" value="1"/>
</dbReference>
<sequence length="294" mass="33070">MENNRRRKNRNIIWIALSLLGLVIGANILFRDSPPVQSAHAFLNKISNDTLYPKTNEEALKQQNANPEPNPPVPEKTALPSAKSAEVSDVPAVGKMIAKIPLSKPTVYLTFDDGPGRYTQDIVEILDKNDIKGGFFWVGQNLKTEQQSTFAKKMLENGHIIGTHTMHHETLRKKPKDVQVQMIRTSTEYISQKIGAPIYYFRPPYGAIDQNTLVASKETNQILAYWNVDSLDWKHGDKPDLIMNNIASEVKPGSIILMHEKEQTVRLLPKIIELLKQKGYGFAPLPVPDPVEKS</sequence>
<feature type="region of interest" description="Disordered" evidence="3">
    <location>
        <begin position="62"/>
        <end position="85"/>
    </location>
</feature>
<protein>
    <submittedName>
        <fullName evidence="6">Polysaccharide deacetylase family protein</fullName>
    </submittedName>
</protein>
<dbReference type="GO" id="GO:0046872">
    <property type="term" value="F:metal ion binding"/>
    <property type="evidence" value="ECO:0007669"/>
    <property type="project" value="UniProtKB-KW"/>
</dbReference>
<evidence type="ECO:0000259" key="5">
    <source>
        <dbReference type="PROSITE" id="PS51677"/>
    </source>
</evidence>
<evidence type="ECO:0000313" key="7">
    <source>
        <dbReference type="Proteomes" id="UP000561326"/>
    </source>
</evidence>
<evidence type="ECO:0000256" key="3">
    <source>
        <dbReference type="SAM" id="MobiDB-lite"/>
    </source>
</evidence>
<dbReference type="RefSeq" id="WP_168974270.1">
    <property type="nucleotide sequence ID" value="NZ_CAMJCG010000003.1"/>
</dbReference>